<dbReference type="Proteomes" id="UP001652626">
    <property type="component" value="Chromosome 2"/>
</dbReference>
<feature type="compositionally biased region" description="Basic and acidic residues" evidence="1">
    <location>
        <begin position="250"/>
        <end position="315"/>
    </location>
</feature>
<feature type="compositionally biased region" description="Basic and acidic residues" evidence="1">
    <location>
        <begin position="232"/>
        <end position="242"/>
    </location>
</feature>
<feature type="compositionally biased region" description="Basic and acidic residues" evidence="1">
    <location>
        <begin position="322"/>
        <end position="398"/>
    </location>
</feature>
<evidence type="ECO:0000313" key="2">
    <source>
        <dbReference type="Proteomes" id="UP001652626"/>
    </source>
</evidence>
<evidence type="ECO:0000313" key="3">
    <source>
        <dbReference type="RefSeq" id="XP_064076756.1"/>
    </source>
</evidence>
<feature type="region of interest" description="Disordered" evidence="1">
    <location>
        <begin position="232"/>
        <end position="398"/>
    </location>
</feature>
<feature type="region of interest" description="Disordered" evidence="1">
    <location>
        <begin position="140"/>
        <end position="159"/>
    </location>
</feature>
<reference evidence="2" key="1">
    <citation type="submission" date="2025-05" db="UniProtKB">
        <authorList>
            <consortium name="RefSeq"/>
        </authorList>
    </citation>
    <scope>NUCLEOTIDE SEQUENCE [LARGE SCALE GENOMIC DNA]</scope>
</reference>
<evidence type="ECO:0000256" key="1">
    <source>
        <dbReference type="SAM" id="MobiDB-lite"/>
    </source>
</evidence>
<dbReference type="RefSeq" id="XP_064076756.1">
    <property type="nucleotide sequence ID" value="XM_064220686.1"/>
</dbReference>
<dbReference type="GeneID" id="113399731"/>
<gene>
    <name evidence="3" type="primary">LOC113399731</name>
</gene>
<keyword evidence="2" id="KW-1185">Reference proteome</keyword>
<sequence>MKRYFFDTDSNLIEHSDMGFILPKRKELKFPSKYTHISQDGINVNVHDLDLINLLHRKDINYHSFNNLDDRFSDNIPFKYDYTEKSNLSRSHTELMGNMEEKRTNISSIDLNSQEAFAKFGKGISQGSLQKDFSFFFIKPNNKQPKTPSKYKSSSELIKDTKDMIRERSEKEKTKQLPDIKLKEKNIKFLKVDNSKHKKKKQTLEETKEKVPLGDDQKILDIDTKKLTTEEPAADKKIKENMNRLSHKLPKSEKDKMKTEQKKKIDDKDLINVEKVSTKVKKESEKQEKVEKIVIEKDQKEDLTSEKMQPKHDANKGSSTKDNIEEFKKVLAEQKKQNEEEKLKRKEEEEKKRRQEEEDKMKKKEEKKQIEETVIKRQAEKEPKSDKKSDLKTKTKTKIKDETSELKANQIKVRNPSTDDLILQLVKLKQSQHTQKQRVQPKRLSELNIDPTVIKTHKGHLSIKQSDCIICNDSELELDIDNIDSSKYESKEVTDIIIGQQIFKYKPHIEENINKTSIGPILFTSQFNDDVVKIPNQDLITNSPAGDMERNPFSAKIVEQEVPKGIIRYALSDRTFIDKGWTMLPTEKVVRKMNVYRMRPAHPEFDWFEHNKNKKLMHYDTGEKLAEFDDDGRGRWFYRNGKLALDYYDAKEINAQQRFVIYSSGEPDERGRSRPLAILATFDYLGNGIVFDHAGKIRLKYNQTEGVVLDRSIGPVSHWKWHTLNDPPVLQQVMIDTQMAHKDPEIFKLGGPGDDKVRADNEEMLAIEFDNFIKEKSKKLSQKFKPFQIKMKALKINEHFSLKVLDQATVYLIFRDSSINLKINIGMILDHKEIVDTDTAEVGEVSNSLERFPARTDSLAGLQKSVAYAQRVERARVERERRLRPTVSYTDKVNALVSRPLRTPLDRVPSSSTATVTTSAYNCRCRKSSSCHLYYDTRLT</sequence>
<organism evidence="2 3">
    <name type="scientific">Vanessa tameamea</name>
    <name type="common">Kamehameha butterfly</name>
    <dbReference type="NCBI Taxonomy" id="334116"/>
    <lineage>
        <taxon>Eukaryota</taxon>
        <taxon>Metazoa</taxon>
        <taxon>Ecdysozoa</taxon>
        <taxon>Arthropoda</taxon>
        <taxon>Hexapoda</taxon>
        <taxon>Insecta</taxon>
        <taxon>Pterygota</taxon>
        <taxon>Neoptera</taxon>
        <taxon>Endopterygota</taxon>
        <taxon>Lepidoptera</taxon>
        <taxon>Glossata</taxon>
        <taxon>Ditrysia</taxon>
        <taxon>Papilionoidea</taxon>
        <taxon>Nymphalidae</taxon>
        <taxon>Nymphalinae</taxon>
        <taxon>Vanessa</taxon>
    </lineage>
</organism>
<protein>
    <submittedName>
        <fullName evidence="3">Reticulocyte-binding protein homolog 2a-like</fullName>
    </submittedName>
</protein>
<feature type="compositionally biased region" description="Polar residues" evidence="1">
    <location>
        <begin position="141"/>
        <end position="156"/>
    </location>
</feature>
<reference evidence="3" key="2">
    <citation type="submission" date="2025-08" db="UniProtKB">
        <authorList>
            <consortium name="RefSeq"/>
        </authorList>
    </citation>
    <scope>IDENTIFICATION</scope>
    <source>
        <tissue evidence="3">Whole body</tissue>
    </source>
</reference>
<name>A0ABM4AZM1_VANTA</name>
<accession>A0ABM4AZM1</accession>
<proteinExistence type="predicted"/>